<dbReference type="STRING" id="126793.A5K5Y7"/>
<keyword evidence="4" id="KW-1185">Reference proteome</keyword>
<dbReference type="VEuPathDB" id="PlasmoDB:PVX_089795"/>
<dbReference type="Proteomes" id="UP000008333">
    <property type="component" value="Unassembled WGS sequence"/>
</dbReference>
<dbReference type="KEGG" id="pvx:PVX_089795"/>
<evidence type="ECO:0000313" key="4">
    <source>
        <dbReference type="Proteomes" id="UP000008333"/>
    </source>
</evidence>
<dbReference type="InterPro" id="IPR044885">
    <property type="entry name" value="PRESA_N_sf"/>
</dbReference>
<comment type="caution">
    <text evidence="3">The sequence shown here is derived from an EMBL/GenBank/DDBJ whole genome shotgun (WGS) entry which is preliminary data.</text>
</comment>
<dbReference type="GeneID" id="5474340"/>
<dbReference type="PhylomeDB" id="A5K5Y7"/>
<reference evidence="3 4" key="1">
    <citation type="journal article" date="2008" name="Nature">
        <title>Comparative genomics of the neglected human malaria parasite Plasmodium vivax.</title>
        <authorList>
            <person name="Carlton J.M."/>
            <person name="Adams J.H."/>
            <person name="Silva J.C."/>
            <person name="Bidwell S.L."/>
            <person name="Lorenzi H."/>
            <person name="Caler E."/>
            <person name="Crabtree J."/>
            <person name="Angiuoli S.V."/>
            <person name="Merino E.F."/>
            <person name="Amedeo P."/>
            <person name="Cheng Q."/>
            <person name="Coulson R.M."/>
            <person name="Crabb B.S."/>
            <person name="Del Portillo H.A."/>
            <person name="Essien K."/>
            <person name="Feldblyum T.V."/>
            <person name="Fernandez-Becerra C."/>
            <person name="Gilson P.R."/>
            <person name="Gueye A.H."/>
            <person name="Guo X."/>
            <person name="Kang'a S."/>
            <person name="Kooij T.W."/>
            <person name="Korsinczky M."/>
            <person name="Meyer E.V."/>
            <person name="Nene V."/>
            <person name="Paulsen I."/>
            <person name="White O."/>
            <person name="Ralph S.A."/>
            <person name="Ren Q."/>
            <person name="Sargeant T.J."/>
            <person name="Salzberg S.L."/>
            <person name="Stoeckert C.J."/>
            <person name="Sullivan S.A."/>
            <person name="Yamamoto M.M."/>
            <person name="Hoffman S.L."/>
            <person name="Wortman J.R."/>
            <person name="Gardner M.J."/>
            <person name="Galinski M.R."/>
            <person name="Barnwell J.W."/>
            <person name="Fraser-Liggett C.M."/>
        </authorList>
    </citation>
    <scope>NUCLEOTIDE SEQUENCE [LARGE SCALE GENOMIC DNA]</scope>
    <source>
        <strain evidence="3 4">Salvador I</strain>
    </source>
</reference>
<sequence length="320" mass="36804">MAAMSNIKTFYAAAIVSLGLHVLLSLILQVKMLACLWEGHLHSRSTQSTPPPLPFSLPLAPPRRLDEASSPRCGNHTTRTTLKDCAKKEKDHATLPYMCQRQSLLSILLLQMFEAKYYSNRFKLLTKNDVLIQFELCNSFLTDVYEKVMEKLAFQLNKLAKKYYYPEREKALLWNRCKEGIQKSFKEVDEYYDIYSEYYMHKRVIFGVSFNRVLQRYIKMWKDVLQKNEDLWNDTFAQSVEEYKAKDKQMKKEQLESGTKVERKGVAEKGEAKKGAAKKGEAKKGEAKKGEAKKGEAKKGEAKKGETKKGEAKKGEAKNN</sequence>
<dbReference type="Gene3D" id="6.10.280.180">
    <property type="entry name" value="Plasmodium RESA, N-terminal helical domain"/>
    <property type="match status" value="1"/>
</dbReference>
<dbReference type="Pfam" id="PF09687">
    <property type="entry name" value="PRESAN"/>
    <property type="match status" value="1"/>
</dbReference>
<evidence type="ECO:0000259" key="2">
    <source>
        <dbReference type="Pfam" id="PF09687"/>
    </source>
</evidence>
<proteinExistence type="predicted"/>
<feature type="region of interest" description="Disordered" evidence="1">
    <location>
        <begin position="247"/>
        <end position="320"/>
    </location>
</feature>
<dbReference type="InterPro" id="IPR019111">
    <property type="entry name" value="PRESA_N"/>
</dbReference>
<organism evidence="3 4">
    <name type="scientific">Plasmodium vivax (strain Salvador I)</name>
    <dbReference type="NCBI Taxonomy" id="126793"/>
    <lineage>
        <taxon>Eukaryota</taxon>
        <taxon>Sar</taxon>
        <taxon>Alveolata</taxon>
        <taxon>Apicomplexa</taxon>
        <taxon>Aconoidasida</taxon>
        <taxon>Haemosporida</taxon>
        <taxon>Plasmodiidae</taxon>
        <taxon>Plasmodium</taxon>
        <taxon>Plasmodium (Plasmodium)</taxon>
    </lineage>
</organism>
<evidence type="ECO:0000313" key="3">
    <source>
        <dbReference type="EMBL" id="EDL45322.1"/>
    </source>
</evidence>
<dbReference type="RefSeq" id="XP_001615049.1">
    <property type="nucleotide sequence ID" value="XM_001614999.1"/>
</dbReference>
<gene>
    <name evidence="3" type="ORF">PVX_089795</name>
</gene>
<dbReference type="AlphaFoldDB" id="A5K5Y7"/>
<name>A5K5Y7_PLAVS</name>
<accession>A5K5Y7</accession>
<dbReference type="EMBL" id="AAKM01000006">
    <property type="protein sequence ID" value="EDL45322.1"/>
    <property type="molecule type" value="Genomic_DNA"/>
</dbReference>
<feature type="domain" description="Plasmodium RESA N-terminal" evidence="2">
    <location>
        <begin position="120"/>
        <end position="232"/>
    </location>
</feature>
<evidence type="ECO:0000256" key="1">
    <source>
        <dbReference type="SAM" id="MobiDB-lite"/>
    </source>
</evidence>
<protein>
    <submittedName>
        <fullName evidence="3">RAD protein (Pv-fam-e)</fullName>
    </submittedName>
</protein>
<dbReference type="InParanoid" id="A5K5Y7"/>